<sequence>MVWNEQHIMSRFLTTGGTELHVGIADRWWMLGSEQLGVGGFPAECTGLHVSVKGRRWGPRAASILWVVGEGVVGVI</sequence>
<comment type="caution">
    <text evidence="1">The sequence shown here is derived from an EMBL/GenBank/DDBJ whole genome shotgun (WGS) entry which is preliminary data.</text>
</comment>
<dbReference type="Proteomes" id="UP000324222">
    <property type="component" value="Unassembled WGS sequence"/>
</dbReference>
<gene>
    <name evidence="1" type="ORF">E2C01_013234</name>
</gene>
<dbReference type="AlphaFoldDB" id="A0A5B7DG34"/>
<accession>A0A5B7DG34</accession>
<protein>
    <submittedName>
        <fullName evidence="1">Uncharacterized protein</fullName>
    </submittedName>
</protein>
<evidence type="ECO:0000313" key="2">
    <source>
        <dbReference type="Proteomes" id="UP000324222"/>
    </source>
</evidence>
<reference evidence="1 2" key="1">
    <citation type="submission" date="2019-05" db="EMBL/GenBank/DDBJ databases">
        <title>Another draft genome of Portunus trituberculatus and its Hox gene families provides insights of decapod evolution.</title>
        <authorList>
            <person name="Jeong J.-H."/>
            <person name="Song I."/>
            <person name="Kim S."/>
            <person name="Choi T."/>
            <person name="Kim D."/>
            <person name="Ryu S."/>
            <person name="Kim W."/>
        </authorList>
    </citation>
    <scope>NUCLEOTIDE SEQUENCE [LARGE SCALE GENOMIC DNA]</scope>
    <source>
        <tissue evidence="1">Muscle</tissue>
    </source>
</reference>
<organism evidence="1 2">
    <name type="scientific">Portunus trituberculatus</name>
    <name type="common">Swimming crab</name>
    <name type="synonym">Neptunus trituberculatus</name>
    <dbReference type="NCBI Taxonomy" id="210409"/>
    <lineage>
        <taxon>Eukaryota</taxon>
        <taxon>Metazoa</taxon>
        <taxon>Ecdysozoa</taxon>
        <taxon>Arthropoda</taxon>
        <taxon>Crustacea</taxon>
        <taxon>Multicrustacea</taxon>
        <taxon>Malacostraca</taxon>
        <taxon>Eumalacostraca</taxon>
        <taxon>Eucarida</taxon>
        <taxon>Decapoda</taxon>
        <taxon>Pleocyemata</taxon>
        <taxon>Brachyura</taxon>
        <taxon>Eubrachyura</taxon>
        <taxon>Portunoidea</taxon>
        <taxon>Portunidae</taxon>
        <taxon>Portuninae</taxon>
        <taxon>Portunus</taxon>
    </lineage>
</organism>
<proteinExistence type="predicted"/>
<evidence type="ECO:0000313" key="1">
    <source>
        <dbReference type="EMBL" id="MPC20298.1"/>
    </source>
</evidence>
<dbReference type="EMBL" id="VSRR010000856">
    <property type="protein sequence ID" value="MPC20298.1"/>
    <property type="molecule type" value="Genomic_DNA"/>
</dbReference>
<keyword evidence="2" id="KW-1185">Reference proteome</keyword>
<name>A0A5B7DG34_PORTR</name>